<sequence>MFMQPREFIFRLSLCPGLGPLSRVRLWRVAEQNYCFDNLELLTSQSQITPRVKESLLKNWASPYLDRLVEQNYRVPQITLLDPDYPAILREIYCPPLVLYYQGNRDLFKMPALAVVGSRQATSYGFTVLEKLIPSVVNHRITIVSGLARGIDSRSHEQALASGGAVIGVIGTGLDQTYPRSNGALQAQVADQGLLLTEYPLQTPPLPSHFPARNRIIAGLCQTCLVVEAKQQSGSLITANLALQENRNVCAVPGPITSPTSLGTNELISEGAQPILNSKDLLAEFDPWFEAEA</sequence>
<dbReference type="GO" id="GO:0009294">
    <property type="term" value="P:DNA-mediated transformation"/>
    <property type="evidence" value="ECO:0007669"/>
    <property type="project" value="InterPro"/>
</dbReference>
<proteinExistence type="inferred from homology"/>
<dbReference type="PATRIC" id="fig|1613.112.peg.1857"/>
<dbReference type="PANTHER" id="PTHR43022:SF1">
    <property type="entry name" value="PROTEIN SMF"/>
    <property type="match status" value="1"/>
</dbReference>
<evidence type="ECO:0000256" key="1">
    <source>
        <dbReference type="ARBA" id="ARBA00006525"/>
    </source>
</evidence>
<dbReference type="InterPro" id="IPR003488">
    <property type="entry name" value="DprA"/>
</dbReference>
<gene>
    <name evidence="3" type="ORF">LACFE_CDS1772</name>
</gene>
<reference evidence="3 4" key="1">
    <citation type="submission" date="2016-09" db="EMBL/GenBank/DDBJ databases">
        <title>Genome Sequence of the Lactobacillus fermentum strain NCC2970 (CNCM I-5068).</title>
        <authorList>
            <person name="Barretto C."/>
            <person name="Ngom-Bru C."/>
            <person name="Genevaz A."/>
            <person name="Fournier C."/>
            <person name="Moine D."/>
            <person name="Kassam M."/>
            <person name="Iltis A."/>
            <person name="Sagory-Zalkind P."/>
            <person name="Faucherand G."/>
            <person name="Descombes P."/>
            <person name="Duboux S."/>
        </authorList>
    </citation>
    <scope>NUCLEOTIDE SEQUENCE [LARGE SCALE GENOMIC DNA]</scope>
    <source>
        <strain evidence="3 4">NCC2970</strain>
    </source>
</reference>
<feature type="domain" description="Smf/DprA SLOG" evidence="2">
    <location>
        <begin position="78"/>
        <end position="285"/>
    </location>
</feature>
<comment type="similarity">
    <text evidence="1">Belongs to the DprA/Smf family.</text>
</comment>
<accession>A0A1D7ZZD0</accession>
<protein>
    <submittedName>
        <fullName evidence="3">DNA processing protein</fullName>
    </submittedName>
</protein>
<dbReference type="SUPFAM" id="SSF102405">
    <property type="entry name" value="MCP/YpsA-like"/>
    <property type="match status" value="1"/>
</dbReference>
<evidence type="ECO:0000313" key="3">
    <source>
        <dbReference type="EMBL" id="AOR75215.1"/>
    </source>
</evidence>
<evidence type="ECO:0000313" key="4">
    <source>
        <dbReference type="Proteomes" id="UP000094714"/>
    </source>
</evidence>
<dbReference type="Proteomes" id="UP000094714">
    <property type="component" value="Chromosome"/>
</dbReference>
<dbReference type="EMBL" id="CP017151">
    <property type="protein sequence ID" value="AOR75215.1"/>
    <property type="molecule type" value="Genomic_DNA"/>
</dbReference>
<dbReference type="AlphaFoldDB" id="A0A1D7ZZD0"/>
<dbReference type="NCBIfam" id="TIGR00732">
    <property type="entry name" value="dprA"/>
    <property type="match status" value="1"/>
</dbReference>
<dbReference type="Pfam" id="PF02481">
    <property type="entry name" value="DNA_processg_A"/>
    <property type="match status" value="1"/>
</dbReference>
<dbReference type="InterPro" id="IPR057666">
    <property type="entry name" value="DrpA_SLOG"/>
</dbReference>
<dbReference type="Gene3D" id="3.40.50.450">
    <property type="match status" value="1"/>
</dbReference>
<dbReference type="PANTHER" id="PTHR43022">
    <property type="entry name" value="PROTEIN SMF"/>
    <property type="match status" value="1"/>
</dbReference>
<organism evidence="3 4">
    <name type="scientific">Limosilactobacillus fermentum</name>
    <name type="common">Lactobacillus fermentum</name>
    <dbReference type="NCBI Taxonomy" id="1613"/>
    <lineage>
        <taxon>Bacteria</taxon>
        <taxon>Bacillati</taxon>
        <taxon>Bacillota</taxon>
        <taxon>Bacilli</taxon>
        <taxon>Lactobacillales</taxon>
        <taxon>Lactobacillaceae</taxon>
        <taxon>Limosilactobacillus</taxon>
    </lineage>
</organism>
<name>A0A1D7ZZD0_LIMFE</name>
<evidence type="ECO:0000259" key="2">
    <source>
        <dbReference type="Pfam" id="PF02481"/>
    </source>
</evidence>